<dbReference type="EMBL" id="BAAADM010000030">
    <property type="protein sequence ID" value="GAA0436715.1"/>
    <property type="molecule type" value="Genomic_DNA"/>
</dbReference>
<dbReference type="PROSITE" id="PS51272">
    <property type="entry name" value="SLH"/>
    <property type="match status" value="2"/>
</dbReference>
<dbReference type="Proteomes" id="UP001501459">
    <property type="component" value="Unassembled WGS sequence"/>
</dbReference>
<keyword evidence="1 3" id="KW-0732">Signal</keyword>
<feature type="signal peptide" evidence="3">
    <location>
        <begin position="1"/>
        <end position="30"/>
    </location>
</feature>
<evidence type="ECO:0000313" key="5">
    <source>
        <dbReference type="EMBL" id="GAA0436715.1"/>
    </source>
</evidence>
<gene>
    <name evidence="5" type="ORF">GCM10008983_11810</name>
</gene>
<evidence type="ECO:0000256" key="2">
    <source>
        <dbReference type="SAM" id="MobiDB-lite"/>
    </source>
</evidence>
<feature type="domain" description="SLH" evidence="4">
    <location>
        <begin position="95"/>
        <end position="157"/>
    </location>
</feature>
<evidence type="ECO:0000313" key="6">
    <source>
        <dbReference type="Proteomes" id="UP001501459"/>
    </source>
</evidence>
<proteinExistence type="predicted"/>
<protein>
    <recommendedName>
        <fullName evidence="4">SLH domain-containing protein</fullName>
    </recommendedName>
</protein>
<sequence>MAEQKNYRKFAASSLAATAAVAAVAPAVSADSVSFTDVQEGDSHYEGIMALAEQGIVAGYEDGSFGVYDNVTRQQVAVMLFQALDLNTPADVEGALQAYDDVGADSLYAEEIAAVTEAGAFDGNNGMFNPNDEISREQMATVLVSGLGLDEDDNGEDVDVNLSNVSPSHESSVQVMANLGLTVELDNFRPNEEISRGAFATMLHGALNPESAKQQITNVSALTDDGHVLEVQFNKPMASIDKSEVSLYETASLNRAGVQSVDLAADGKSAEIMLYDNTSDNAPDEVERLTEYTLQIGDLETNFTRPEYLDDDDNARVIDVDSGERDVTVQYNENNGEGAQTKVNLDVPEDMDFNFQEALGQEIAIWYDGDDNVQDFNLITNEEVVYDAIEVTAKDEIETVDEGTEFDLAEDVQFIVNDGADSDDGNVEADGQEDVEALVNNEYDYAKVIFDDNGDVARVYAFDFTDDPVLVDEVDDNYILGKDSNDLDLEDYTIVKNGKEISIDDIEKGDVVFFNEDAYSGDGLAVVNTNTVKGEIDNVYDDSFDVDGKNYSYSGIQFLNEDGDFETIDDDDAKQLQDAGAVKLHMNHKNDIVYVTGEVGDFEKNYNSLYLQGDLTPYIDNKGDGMIEVEGVDSEGSSKLYDLKVSSLDQVTAIQDGEKKEFEVDEDFDGTEIDEFALGIEGKDGFVAVDREDVGADLSNASIIALDEDDNVIGDVMSVSEYLKDNGNLINLVEDDNNNIDELEFFKNTADLKSSIDEDSKYANGNLLENSTLVYDVSDAKESEYSDPDTEDVSATTWGDLKEKGIDISDAVVYSDEDGYVTHIVSYEDVVDDDTDETALIKRVDTSDDDITRIRALVNGEDVTYDVDKKDPSFDVEEGSVVEISISSSGDLVTGFTNLDTNDEDDRLVTGTVVKDGVSVSDNEVRIEMDGTQKTYELANDGNVYDATDSDASDYSDENLRDVEEGDEVTIALPDKGSKFADAVVMTGSVDSDDVPANEGNSDDSNDGSDNNAPEADASDQELEADGSVTLTVDQLATDADGDDLTVESVDVDGSSVSADTVDGELEVTAEEAGESTVTVEVSDGNATTDVEFVVTVAEESADVQFTSNKPEIELDSGAGLYQLTSALDNITKIEGTEADSANINDVEFTTNDENVIKKNNDADEASNSVITNEGETTISISEVKVKDGDNYPTVEFDNNQEVTVTVNKNTSEEK</sequence>
<evidence type="ECO:0000256" key="3">
    <source>
        <dbReference type="SAM" id="SignalP"/>
    </source>
</evidence>
<name>A0ABN0Z7J2_9BACI</name>
<dbReference type="Pfam" id="PF00395">
    <property type="entry name" value="SLH"/>
    <property type="match status" value="2"/>
</dbReference>
<accession>A0ABN0Z7J2</accession>
<feature type="compositionally biased region" description="Acidic residues" evidence="2">
    <location>
        <begin position="948"/>
        <end position="957"/>
    </location>
</feature>
<comment type="caution">
    <text evidence="5">The sequence shown here is derived from an EMBL/GenBank/DDBJ whole genome shotgun (WGS) entry which is preliminary data.</text>
</comment>
<dbReference type="RefSeq" id="WP_343751771.1">
    <property type="nucleotide sequence ID" value="NZ_BAAADM010000030.1"/>
</dbReference>
<feature type="chain" id="PRO_5046450911" description="SLH domain-containing protein" evidence="3">
    <location>
        <begin position="31"/>
        <end position="1215"/>
    </location>
</feature>
<keyword evidence="6" id="KW-1185">Reference proteome</keyword>
<feature type="region of interest" description="Disordered" evidence="2">
    <location>
        <begin position="942"/>
        <end position="968"/>
    </location>
</feature>
<organism evidence="5 6">
    <name type="scientific">Lentibacillus halophilus</name>
    <dbReference type="NCBI Taxonomy" id="295065"/>
    <lineage>
        <taxon>Bacteria</taxon>
        <taxon>Bacillati</taxon>
        <taxon>Bacillota</taxon>
        <taxon>Bacilli</taxon>
        <taxon>Bacillales</taxon>
        <taxon>Bacillaceae</taxon>
        <taxon>Lentibacillus</taxon>
    </lineage>
</organism>
<feature type="region of interest" description="Disordered" evidence="2">
    <location>
        <begin position="989"/>
        <end position="1023"/>
    </location>
</feature>
<evidence type="ECO:0000256" key="1">
    <source>
        <dbReference type="ARBA" id="ARBA00022729"/>
    </source>
</evidence>
<evidence type="ECO:0000259" key="4">
    <source>
        <dbReference type="PROSITE" id="PS51272"/>
    </source>
</evidence>
<feature type="compositionally biased region" description="Acidic residues" evidence="2">
    <location>
        <begin position="991"/>
        <end position="1007"/>
    </location>
</feature>
<feature type="domain" description="SLH" evidence="4">
    <location>
        <begin position="31"/>
        <end position="94"/>
    </location>
</feature>
<dbReference type="InterPro" id="IPR001119">
    <property type="entry name" value="SLH_dom"/>
</dbReference>
<reference evidence="5 6" key="1">
    <citation type="journal article" date="2019" name="Int. J. Syst. Evol. Microbiol.">
        <title>The Global Catalogue of Microorganisms (GCM) 10K type strain sequencing project: providing services to taxonomists for standard genome sequencing and annotation.</title>
        <authorList>
            <consortium name="The Broad Institute Genomics Platform"/>
            <consortium name="The Broad Institute Genome Sequencing Center for Infectious Disease"/>
            <person name="Wu L."/>
            <person name="Ma J."/>
        </authorList>
    </citation>
    <scope>NUCLEOTIDE SEQUENCE [LARGE SCALE GENOMIC DNA]</scope>
    <source>
        <strain evidence="5 6">JCM 12149</strain>
    </source>
</reference>